<dbReference type="PANTHER" id="PTHR11562">
    <property type="entry name" value="CATION EFFLUX PROTEIN/ ZINC TRANSPORTER"/>
    <property type="match status" value="1"/>
</dbReference>
<keyword evidence="3" id="KW-0813">Transport</keyword>
<dbReference type="NCBIfam" id="TIGR01297">
    <property type="entry name" value="CDF"/>
    <property type="match status" value="1"/>
</dbReference>
<evidence type="ECO:0000256" key="6">
    <source>
        <dbReference type="ARBA" id="ARBA00023065"/>
    </source>
</evidence>
<dbReference type="InterPro" id="IPR058533">
    <property type="entry name" value="Cation_efflux_TM"/>
</dbReference>
<dbReference type="Pfam" id="PF01545">
    <property type="entry name" value="Cation_efflux"/>
    <property type="match status" value="1"/>
</dbReference>
<feature type="transmembrane region" description="Helical" evidence="9">
    <location>
        <begin position="47"/>
        <end position="68"/>
    </location>
</feature>
<gene>
    <name evidence="12" type="ORF">AB8998_15425</name>
</gene>
<evidence type="ECO:0000256" key="9">
    <source>
        <dbReference type="SAM" id="Phobius"/>
    </source>
</evidence>
<dbReference type="SUPFAM" id="SSF161111">
    <property type="entry name" value="Cation efflux protein transmembrane domain-like"/>
    <property type="match status" value="1"/>
</dbReference>
<dbReference type="InterPro" id="IPR002524">
    <property type="entry name" value="Cation_efflux"/>
</dbReference>
<reference evidence="12 13" key="1">
    <citation type="submission" date="2024-08" db="EMBL/GenBank/DDBJ databases">
        <title>Mycobacterium servetensis sp. nov., a novel rapid-growing mycobacterial species recovered from a human patient in Zaragoza, Spain.</title>
        <authorList>
            <person name="Tristancho-Baro A.I."/>
            <person name="Buenestado-Serrano S."/>
            <person name="Garcia De Viedma D."/>
            <person name="Milagro-Beamonte A."/>
            <person name="Burillo N."/>
            <person name="Sanz S."/>
            <person name="Lopez-Calleja A.I."/>
            <person name="Penas-Utrilla D."/>
            <person name="Guardingo M."/>
            <person name="Garcia M.J."/>
            <person name="Vinuelas-Bayon J."/>
        </authorList>
    </citation>
    <scope>NUCLEOTIDE SEQUENCE [LARGE SCALE GENOMIC DNA]</scope>
    <source>
        <strain evidence="13">HUMS_12744610</strain>
    </source>
</reference>
<sequence>MSASHSHAHGHASANSDRRWLLGALLVIVAYMVGEVAMGLIARSLALISDAAHMLTDAGSIALALYTIRLAARPAAGFMTYGWKRAEILSAQVNGLTLLLLAAWLADEAIRRLIHPPQVTGSLVLITALVGIGVNVAATLMISRANRTSLNVEGAFQHILNDLFAFVATAIAGVIMLLTQFWRADAIATLIVVALMARAGFGLIAASVRVFMEAAPKDLDPAAVGRAMADCDAVVEVHDLHIWEITSGSPALSAHVLVEDGMDCHSVRVDLARLLDEEHGIHHTTLQLDHAGGGDAERDQSAPAPHCEESHGPVHRSPTAP</sequence>
<dbReference type="Pfam" id="PF16916">
    <property type="entry name" value="ZT_dimer"/>
    <property type="match status" value="1"/>
</dbReference>
<dbReference type="RefSeq" id="WP_369738674.1">
    <property type="nucleotide sequence ID" value="NZ_JBGEDP010000001.1"/>
</dbReference>
<keyword evidence="7 9" id="KW-0472">Membrane</keyword>
<feature type="compositionally biased region" description="Basic and acidic residues" evidence="8">
    <location>
        <begin position="295"/>
        <end position="312"/>
    </location>
</feature>
<feature type="domain" description="Cation efflux protein transmembrane" evidence="10">
    <location>
        <begin position="24"/>
        <end position="212"/>
    </location>
</feature>
<keyword evidence="4 9" id="KW-0812">Transmembrane</keyword>
<evidence type="ECO:0000256" key="2">
    <source>
        <dbReference type="ARBA" id="ARBA00008873"/>
    </source>
</evidence>
<proteinExistence type="inferred from homology"/>
<dbReference type="InterPro" id="IPR050681">
    <property type="entry name" value="CDF/SLC30A"/>
</dbReference>
<name>A0ABV4C328_9MYCO</name>
<dbReference type="InterPro" id="IPR027469">
    <property type="entry name" value="Cation_efflux_TMD_sf"/>
</dbReference>
<evidence type="ECO:0000256" key="7">
    <source>
        <dbReference type="ARBA" id="ARBA00023136"/>
    </source>
</evidence>
<feature type="transmembrane region" description="Helical" evidence="9">
    <location>
        <begin position="20"/>
        <end position="41"/>
    </location>
</feature>
<dbReference type="InterPro" id="IPR036837">
    <property type="entry name" value="Cation_efflux_CTD_sf"/>
</dbReference>
<organism evidence="12 13">
    <name type="scientific">Mycobacterium servetii</name>
    <dbReference type="NCBI Taxonomy" id="3237418"/>
    <lineage>
        <taxon>Bacteria</taxon>
        <taxon>Bacillati</taxon>
        <taxon>Actinomycetota</taxon>
        <taxon>Actinomycetes</taxon>
        <taxon>Mycobacteriales</taxon>
        <taxon>Mycobacteriaceae</taxon>
        <taxon>Mycobacterium</taxon>
    </lineage>
</organism>
<dbReference type="SUPFAM" id="SSF160240">
    <property type="entry name" value="Cation efflux protein cytoplasmic domain-like"/>
    <property type="match status" value="1"/>
</dbReference>
<feature type="domain" description="Cation efflux protein cytoplasmic" evidence="11">
    <location>
        <begin position="219"/>
        <end position="290"/>
    </location>
</feature>
<comment type="caution">
    <text evidence="12">The sequence shown here is derived from an EMBL/GenBank/DDBJ whole genome shotgun (WGS) entry which is preliminary data.</text>
</comment>
<comment type="similarity">
    <text evidence="2">Belongs to the cation diffusion facilitator (CDF) transporter (TC 2.A.4) family. SLC30A subfamily.</text>
</comment>
<keyword evidence="6" id="KW-0406">Ion transport</keyword>
<feature type="transmembrane region" description="Helical" evidence="9">
    <location>
        <begin position="163"/>
        <end position="182"/>
    </location>
</feature>
<protein>
    <submittedName>
        <fullName evidence="12">Cation diffusion facilitator family transporter</fullName>
    </submittedName>
</protein>
<evidence type="ECO:0000259" key="11">
    <source>
        <dbReference type="Pfam" id="PF16916"/>
    </source>
</evidence>
<evidence type="ECO:0000259" key="10">
    <source>
        <dbReference type="Pfam" id="PF01545"/>
    </source>
</evidence>
<evidence type="ECO:0000256" key="8">
    <source>
        <dbReference type="SAM" id="MobiDB-lite"/>
    </source>
</evidence>
<evidence type="ECO:0000313" key="12">
    <source>
        <dbReference type="EMBL" id="MEY8016287.1"/>
    </source>
</evidence>
<evidence type="ECO:0000256" key="5">
    <source>
        <dbReference type="ARBA" id="ARBA00022989"/>
    </source>
</evidence>
<evidence type="ECO:0000256" key="1">
    <source>
        <dbReference type="ARBA" id="ARBA00004141"/>
    </source>
</evidence>
<dbReference type="InterPro" id="IPR027470">
    <property type="entry name" value="Cation_efflux_CTD"/>
</dbReference>
<evidence type="ECO:0000313" key="13">
    <source>
        <dbReference type="Proteomes" id="UP001564760"/>
    </source>
</evidence>
<dbReference type="EMBL" id="JBGEDP010000001">
    <property type="protein sequence ID" value="MEY8016287.1"/>
    <property type="molecule type" value="Genomic_DNA"/>
</dbReference>
<dbReference type="Gene3D" id="1.20.1510.10">
    <property type="entry name" value="Cation efflux protein transmembrane domain"/>
    <property type="match status" value="1"/>
</dbReference>
<feature type="transmembrane region" description="Helical" evidence="9">
    <location>
        <begin position="118"/>
        <end position="142"/>
    </location>
</feature>
<accession>A0ABV4C328</accession>
<dbReference type="PANTHER" id="PTHR11562:SF17">
    <property type="entry name" value="RE54080P-RELATED"/>
    <property type="match status" value="1"/>
</dbReference>
<keyword evidence="5 9" id="KW-1133">Transmembrane helix</keyword>
<feature type="region of interest" description="Disordered" evidence="8">
    <location>
        <begin position="287"/>
        <end position="321"/>
    </location>
</feature>
<dbReference type="Proteomes" id="UP001564760">
    <property type="component" value="Unassembled WGS sequence"/>
</dbReference>
<evidence type="ECO:0000256" key="4">
    <source>
        <dbReference type="ARBA" id="ARBA00022692"/>
    </source>
</evidence>
<comment type="subcellular location">
    <subcellularLocation>
        <location evidence="1">Membrane</location>
        <topology evidence="1">Multi-pass membrane protein</topology>
    </subcellularLocation>
</comment>
<keyword evidence="13" id="KW-1185">Reference proteome</keyword>
<evidence type="ECO:0000256" key="3">
    <source>
        <dbReference type="ARBA" id="ARBA00022448"/>
    </source>
</evidence>
<feature type="transmembrane region" description="Helical" evidence="9">
    <location>
        <begin position="188"/>
        <end position="211"/>
    </location>
</feature>
<feature type="transmembrane region" description="Helical" evidence="9">
    <location>
        <begin position="88"/>
        <end position="106"/>
    </location>
</feature>